<keyword evidence="4" id="KW-0716">Sensory transduction</keyword>
<comment type="subunit">
    <text evidence="15">Interacts with odr-4.</text>
</comment>
<keyword evidence="3" id="KW-0145">Chemotaxis</keyword>
<evidence type="ECO:0000256" key="1">
    <source>
        <dbReference type="ARBA" id="ARBA00004272"/>
    </source>
</evidence>
<dbReference type="CTD" id="183075"/>
<evidence type="ECO:0000313" key="22">
    <source>
        <dbReference type="WormBase" id="C31A11.9"/>
    </source>
</evidence>
<keyword evidence="7 19" id="KW-1133">Transmembrane helix</keyword>
<evidence type="ECO:0000313" key="20">
    <source>
        <dbReference type="EMBL" id="CAB05691.1"/>
    </source>
</evidence>
<evidence type="ECO:0000256" key="7">
    <source>
        <dbReference type="ARBA" id="ARBA00022989"/>
    </source>
</evidence>
<evidence type="ECO:0000256" key="8">
    <source>
        <dbReference type="ARBA" id="ARBA00023069"/>
    </source>
</evidence>
<keyword evidence="21" id="KW-1185">Reference proteome</keyword>
<feature type="transmembrane region" description="Helical" evidence="19">
    <location>
        <begin position="199"/>
        <end position="226"/>
    </location>
</feature>
<evidence type="ECO:0000256" key="15">
    <source>
        <dbReference type="ARBA" id="ARBA00064300"/>
    </source>
</evidence>
<evidence type="ECO:0000256" key="5">
    <source>
        <dbReference type="ARBA" id="ARBA00022692"/>
    </source>
</evidence>
<dbReference type="AlphaFoldDB" id="O45284"/>
<feature type="transmembrane region" description="Helical" evidence="19">
    <location>
        <begin position="134"/>
        <end position="154"/>
    </location>
</feature>
<dbReference type="STRING" id="6239.C31A11.9.1"/>
<accession>O45284</accession>
<dbReference type="EMBL" id="BX284605">
    <property type="protein sequence ID" value="CAB05691.1"/>
    <property type="molecule type" value="Genomic_DNA"/>
</dbReference>
<dbReference type="GeneID" id="183075"/>
<dbReference type="FunFam" id="1.20.1070.10:FF:000128">
    <property type="entry name" value="Seven TM Receptor"/>
    <property type="match status" value="1"/>
</dbReference>
<sequence length="352" mass="40920">MASWKQLQDNIQIMGAGVALFLNCILINIITKHSPKEIGDYKYLMLFISCFEITYSLLDVLVQPMFHSFQATFVLIVDTSMSKIDKLFWQTFAFIYADFFASTMAIFSIHFAYRYWAISGVNENMLKWFRRPRIFIWLLAPCLFSAIWTIDITAGCLPRKSSNDYLRDSMSERLGLNVSEIVYFAPYFYEFNENGEKEIFWPALAALFLNSSTIIISLVFSIYYGVKCWRRMHAIFSSSSSQFQNIHSQLFYALVAQTMIPVFLMHIPVLTMFIFSLMEIDAGSFSSIVSMTIALFPTLDPLPTMIIVSQYRNVIKNYFISRFKKFRNSKCGKFLKRKKKRVNRNTAVVLQS</sequence>
<keyword evidence="12" id="KW-0966">Cell projection</keyword>
<evidence type="ECO:0000256" key="17">
    <source>
        <dbReference type="ARBA" id="ARBA00078653"/>
    </source>
</evidence>
<evidence type="ECO:0000256" key="3">
    <source>
        <dbReference type="ARBA" id="ARBA00022500"/>
    </source>
</evidence>
<gene>
    <name evidence="20 22" type="primary">str-214</name>
    <name evidence="22" type="ORF">C31A11.9</name>
    <name evidence="20" type="ORF">CELE_C31A11.9</name>
</gene>
<dbReference type="GO" id="GO:0006935">
    <property type="term" value="P:chemotaxis"/>
    <property type="evidence" value="ECO:0007669"/>
    <property type="project" value="UniProtKB-KW"/>
</dbReference>
<dbReference type="InterPro" id="IPR019428">
    <property type="entry name" value="7TM_GPCR_serpentine_rcpt_Str"/>
</dbReference>
<dbReference type="SMR" id="O45284"/>
<evidence type="ECO:0000313" key="21">
    <source>
        <dbReference type="Proteomes" id="UP000001940"/>
    </source>
</evidence>
<dbReference type="PANTHER" id="PTHR22943:SF20">
    <property type="entry name" value="SEVEN TM RECEPTOR"/>
    <property type="match status" value="1"/>
</dbReference>
<dbReference type="Pfam" id="PF10326">
    <property type="entry name" value="7TM_GPCR_Str"/>
    <property type="match status" value="1"/>
</dbReference>
<dbReference type="GO" id="GO:0042048">
    <property type="term" value="P:olfactory behavior"/>
    <property type="evidence" value="ECO:0000318"/>
    <property type="project" value="GO_Central"/>
</dbReference>
<evidence type="ECO:0000256" key="18">
    <source>
        <dbReference type="ARBA" id="ARBA00082489"/>
    </source>
</evidence>
<feature type="transmembrane region" description="Helical" evidence="19">
    <location>
        <begin position="87"/>
        <end position="113"/>
    </location>
</feature>
<dbReference type="Proteomes" id="UP000001940">
    <property type="component" value="Chromosome V"/>
</dbReference>
<keyword evidence="8" id="KW-0969">Cilium</keyword>
<dbReference type="GO" id="GO:0007186">
    <property type="term" value="P:G protein-coupled receptor signaling pathway"/>
    <property type="evidence" value="ECO:0000318"/>
    <property type="project" value="GO_Central"/>
</dbReference>
<feature type="transmembrane region" description="Helical" evidence="19">
    <location>
        <begin position="12"/>
        <end position="31"/>
    </location>
</feature>
<dbReference type="PIR" id="T19599">
    <property type="entry name" value="T19599"/>
</dbReference>
<evidence type="ECO:0000256" key="13">
    <source>
        <dbReference type="ARBA" id="ARBA00054965"/>
    </source>
</evidence>
<feature type="transmembrane region" description="Helical" evidence="19">
    <location>
        <begin position="250"/>
        <end position="275"/>
    </location>
</feature>
<dbReference type="PANTHER" id="PTHR22943">
    <property type="entry name" value="7-TRANSMEMBRANE DOMAIN RECEPTOR C.ELEGANS"/>
    <property type="match status" value="1"/>
</dbReference>
<keyword evidence="5 19" id="KW-0812">Transmembrane</keyword>
<evidence type="ECO:0000256" key="11">
    <source>
        <dbReference type="ARBA" id="ARBA00023180"/>
    </source>
</evidence>
<dbReference type="GO" id="GO:0038022">
    <property type="term" value="F:G protein-coupled olfactory receptor activity"/>
    <property type="evidence" value="ECO:0000318"/>
    <property type="project" value="GO_Central"/>
</dbReference>
<evidence type="ECO:0000256" key="14">
    <source>
        <dbReference type="ARBA" id="ARBA00061678"/>
    </source>
</evidence>
<keyword evidence="9 19" id="KW-0472">Membrane</keyword>
<proteinExistence type="inferred from homology"/>
<feature type="transmembrane region" description="Helical" evidence="19">
    <location>
        <begin position="43"/>
        <end position="67"/>
    </location>
</feature>
<dbReference type="GO" id="GO:0060170">
    <property type="term" value="C:ciliary membrane"/>
    <property type="evidence" value="ECO:0007669"/>
    <property type="project" value="UniProtKB-SubCell"/>
</dbReference>
<evidence type="ECO:0000256" key="9">
    <source>
        <dbReference type="ARBA" id="ARBA00023136"/>
    </source>
</evidence>
<dbReference type="HOGENOM" id="CLU_036335_2_0_1"/>
<organism evidence="20 21">
    <name type="scientific">Caenorhabditis elegans</name>
    <dbReference type="NCBI Taxonomy" id="6239"/>
    <lineage>
        <taxon>Eukaryota</taxon>
        <taxon>Metazoa</taxon>
        <taxon>Ecdysozoa</taxon>
        <taxon>Nematoda</taxon>
        <taxon>Chromadorea</taxon>
        <taxon>Rhabditida</taxon>
        <taxon>Rhabditina</taxon>
        <taxon>Rhabditomorpha</taxon>
        <taxon>Rhabditoidea</taxon>
        <taxon>Rhabditidae</taxon>
        <taxon>Peloderinae</taxon>
        <taxon>Caenorhabditis</taxon>
    </lineage>
</organism>
<dbReference type="PaxDb" id="6239-C31A11.9"/>
<dbReference type="WormBase" id="C31A11.9">
    <property type="protein sequence ID" value="CE15659"/>
    <property type="gene ID" value="WBGene00006247"/>
    <property type="gene designation" value="str-214"/>
</dbReference>
<dbReference type="InParanoid" id="O45284"/>
<evidence type="ECO:0000256" key="6">
    <source>
        <dbReference type="ARBA" id="ARBA00022725"/>
    </source>
</evidence>
<keyword evidence="2" id="KW-1003">Cell membrane</keyword>
<dbReference type="SUPFAM" id="SSF81321">
    <property type="entry name" value="Family A G protein-coupled receptor-like"/>
    <property type="match status" value="1"/>
</dbReference>
<dbReference type="PhylomeDB" id="O45284"/>
<evidence type="ECO:0000256" key="2">
    <source>
        <dbReference type="ARBA" id="ARBA00022475"/>
    </source>
</evidence>
<dbReference type="eggNOG" id="ENOG502RVUE">
    <property type="taxonomic scope" value="Eukaryota"/>
</dbReference>
<evidence type="ECO:0000256" key="4">
    <source>
        <dbReference type="ARBA" id="ARBA00022606"/>
    </source>
</evidence>
<evidence type="ECO:0000256" key="10">
    <source>
        <dbReference type="ARBA" id="ARBA00023170"/>
    </source>
</evidence>
<keyword evidence="10 20" id="KW-0675">Receptor</keyword>
<dbReference type="UCSC" id="C31A11.9">
    <property type="organism name" value="c. elegans"/>
</dbReference>
<dbReference type="FunCoup" id="O45284">
    <property type="interactions" value="3"/>
</dbReference>
<keyword evidence="6" id="KW-0552">Olfaction</keyword>
<keyword evidence="11" id="KW-0325">Glycoprotein</keyword>
<dbReference type="KEGG" id="cel:CELE_C31A11.9"/>
<dbReference type="GO" id="GO:0005886">
    <property type="term" value="C:plasma membrane"/>
    <property type="evidence" value="ECO:0000318"/>
    <property type="project" value="GO_Central"/>
</dbReference>
<reference evidence="20 21" key="1">
    <citation type="journal article" date="1998" name="Science">
        <title>Genome sequence of the nematode C. elegans: a platform for investigating biology.</title>
        <authorList>
            <consortium name="The C. elegans sequencing consortium"/>
            <person name="Sulson J.E."/>
            <person name="Waterston R."/>
        </authorList>
    </citation>
    <scope>NUCLEOTIDE SEQUENCE [LARGE SCALE GENOMIC DNA]</scope>
    <source>
        <strain evidence="20 21">Bristol N2</strain>
    </source>
</reference>
<comment type="function">
    <text evidence="13">An odorant receptor which affects chemotaxis to the volatile odorant diacetyl. Specifies AWA neuronal cell fate via the odr-7 pathway.</text>
</comment>
<dbReference type="AGR" id="WB:WBGene00006247"/>
<name>O45284_CAEEL</name>
<protein>
    <recommendedName>
        <fullName evidence="16">Serpentine receptor class r-10</fullName>
    </recommendedName>
    <alternativeName>
        <fullName evidence="17">Odorant response abnormal protein 10</fullName>
    </alternativeName>
    <alternativeName>
        <fullName evidence="18">Olfactory receptor 10</fullName>
    </alternativeName>
</protein>
<evidence type="ECO:0000256" key="19">
    <source>
        <dbReference type="SAM" id="Phobius"/>
    </source>
</evidence>
<evidence type="ECO:0000256" key="12">
    <source>
        <dbReference type="ARBA" id="ARBA00023273"/>
    </source>
</evidence>
<dbReference type="RefSeq" id="NP_507122.1">
    <property type="nucleotide sequence ID" value="NM_074721.1"/>
</dbReference>
<evidence type="ECO:0000256" key="16">
    <source>
        <dbReference type="ARBA" id="ARBA00067967"/>
    </source>
</evidence>
<comment type="subcellular location">
    <subcellularLocation>
        <location evidence="1">Cell projection</location>
        <location evidence="1">Cilium membrane</location>
        <topology evidence="1">Multi-pass membrane protein</topology>
    </subcellularLocation>
</comment>
<comment type="similarity">
    <text evidence="14">Belongs to the nematode receptor-like protein str family.</text>
</comment>
<feature type="transmembrane region" description="Helical" evidence="19">
    <location>
        <begin position="287"/>
        <end position="308"/>
    </location>
</feature>